<dbReference type="Proteomes" id="UP000185696">
    <property type="component" value="Unassembled WGS sequence"/>
</dbReference>
<comment type="caution">
    <text evidence="2">The sequence shown here is derived from an EMBL/GenBank/DDBJ whole genome shotgun (WGS) entry which is preliminary data.</text>
</comment>
<dbReference type="PANTHER" id="PTHR36151:SF3">
    <property type="entry name" value="ER-BOUND OXYGENASE MPAB_MPAB'_RUBBER OXYGENASE CATALYTIC DOMAIN-CONTAINING PROTEIN"/>
    <property type="match status" value="1"/>
</dbReference>
<dbReference type="InterPro" id="IPR018713">
    <property type="entry name" value="MPAB/Lcp_cat_dom"/>
</dbReference>
<protein>
    <recommendedName>
        <fullName evidence="1">ER-bound oxygenase mpaB/mpaB'/Rubber oxygenase catalytic domain-containing protein</fullName>
    </recommendedName>
</protein>
<dbReference type="AlphaFoldDB" id="A0A7Z0WSA7"/>
<evidence type="ECO:0000313" key="3">
    <source>
        <dbReference type="Proteomes" id="UP000185696"/>
    </source>
</evidence>
<name>A0A7Z0WSA7_9PSEU</name>
<dbReference type="EMBL" id="MSIF01000001">
    <property type="protein sequence ID" value="OLF13802.1"/>
    <property type="molecule type" value="Genomic_DNA"/>
</dbReference>
<proteinExistence type="predicted"/>
<evidence type="ECO:0000259" key="1">
    <source>
        <dbReference type="Pfam" id="PF09995"/>
    </source>
</evidence>
<dbReference type="PANTHER" id="PTHR36151">
    <property type="entry name" value="BLR2777 PROTEIN"/>
    <property type="match status" value="1"/>
</dbReference>
<evidence type="ECO:0000313" key="2">
    <source>
        <dbReference type="EMBL" id="OLF13802.1"/>
    </source>
</evidence>
<reference evidence="2 3" key="1">
    <citation type="submission" date="2016-12" db="EMBL/GenBank/DDBJ databases">
        <title>The draft genome sequence of Actinophytocola xinjiangensis.</title>
        <authorList>
            <person name="Wang W."/>
            <person name="Yuan L."/>
        </authorList>
    </citation>
    <scope>NUCLEOTIDE SEQUENCE [LARGE SCALE GENOMIC DNA]</scope>
    <source>
        <strain evidence="2 3">CGMCC 4.4663</strain>
    </source>
</reference>
<sequence>MDVTTSEHARVEVEIPGPGSLHWRWAGETRGYLMLVKAGLLQLMHPGLGAGVEQHSDFFNEPWERVLRSVPQIQGVTFDWPDGAATARQIREYHHHIKGVDGQGRRYHALDPDVFFWAHATIFDALLRMIDLFDHPMSDAEKESLYAETRQVFRAYGVSDRIVPPDWAAFEDYFDRMCREELVITPAARGLIEFAKEPPATFPLLPAPLYRLVRKPSAKPLWWIAVGTLPPPVRDLIGERWTERDERWHRHFRRAVATAWRVVPPRLRYTERARAGYRRAGVGPSGR</sequence>
<accession>A0A7Z0WSA7</accession>
<feature type="domain" description="ER-bound oxygenase mpaB/mpaB'/Rubber oxygenase catalytic" evidence="1">
    <location>
        <begin position="23"/>
        <end position="257"/>
    </location>
</feature>
<organism evidence="2 3">
    <name type="scientific">Actinophytocola xinjiangensis</name>
    <dbReference type="NCBI Taxonomy" id="485602"/>
    <lineage>
        <taxon>Bacteria</taxon>
        <taxon>Bacillati</taxon>
        <taxon>Actinomycetota</taxon>
        <taxon>Actinomycetes</taxon>
        <taxon>Pseudonocardiales</taxon>
        <taxon>Pseudonocardiaceae</taxon>
    </lineage>
</organism>
<dbReference type="Pfam" id="PF09995">
    <property type="entry name" value="MPAB_Lcp_cat"/>
    <property type="match status" value="1"/>
</dbReference>
<dbReference type="GO" id="GO:0016491">
    <property type="term" value="F:oxidoreductase activity"/>
    <property type="evidence" value="ECO:0007669"/>
    <property type="project" value="InterPro"/>
</dbReference>
<gene>
    <name evidence="2" type="ORF">BLA60_00975</name>
</gene>
<keyword evidence="3" id="KW-1185">Reference proteome</keyword>